<feature type="region of interest" description="Disordered" evidence="1">
    <location>
        <begin position="251"/>
        <end position="274"/>
    </location>
</feature>
<feature type="compositionally biased region" description="Low complexity" evidence="1">
    <location>
        <begin position="168"/>
        <end position="182"/>
    </location>
</feature>
<dbReference type="RefSeq" id="WP_177172923.1">
    <property type="nucleotide sequence ID" value="NZ_FOGD01000014.1"/>
</dbReference>
<evidence type="ECO:0000313" key="3">
    <source>
        <dbReference type="Proteomes" id="UP000199766"/>
    </source>
</evidence>
<accession>A0A1H9RW28</accession>
<feature type="compositionally biased region" description="Pro residues" evidence="1">
    <location>
        <begin position="152"/>
        <end position="167"/>
    </location>
</feature>
<evidence type="ECO:0000256" key="1">
    <source>
        <dbReference type="SAM" id="MobiDB-lite"/>
    </source>
</evidence>
<dbReference type="Proteomes" id="UP000199766">
    <property type="component" value="Unassembled WGS sequence"/>
</dbReference>
<dbReference type="Pfam" id="PF13730">
    <property type="entry name" value="HTH_36"/>
    <property type="match status" value="1"/>
</dbReference>
<keyword evidence="3" id="KW-1185">Reference proteome</keyword>
<gene>
    <name evidence="2" type="ORF">SAMN02982919_02962</name>
</gene>
<protein>
    <submittedName>
        <fullName evidence="2">Helix-turn-helix domain-containing protein</fullName>
    </submittedName>
</protein>
<dbReference type="InterPro" id="IPR036388">
    <property type="entry name" value="WH-like_DNA-bd_sf"/>
</dbReference>
<feature type="compositionally biased region" description="Pro residues" evidence="1">
    <location>
        <begin position="261"/>
        <end position="272"/>
    </location>
</feature>
<organism evidence="2 3">
    <name type="scientific">Giesbergeria anulus</name>
    <dbReference type="NCBI Taxonomy" id="180197"/>
    <lineage>
        <taxon>Bacteria</taxon>
        <taxon>Pseudomonadati</taxon>
        <taxon>Pseudomonadota</taxon>
        <taxon>Betaproteobacteria</taxon>
        <taxon>Burkholderiales</taxon>
        <taxon>Comamonadaceae</taxon>
        <taxon>Giesbergeria</taxon>
    </lineage>
</organism>
<dbReference type="EMBL" id="FOGD01000014">
    <property type="protein sequence ID" value="SER76119.1"/>
    <property type="molecule type" value="Genomic_DNA"/>
</dbReference>
<evidence type="ECO:0000313" key="2">
    <source>
        <dbReference type="EMBL" id="SER76119.1"/>
    </source>
</evidence>
<dbReference type="AlphaFoldDB" id="A0A1H9RW28"/>
<proteinExistence type="predicted"/>
<feature type="region of interest" description="Disordered" evidence="1">
    <location>
        <begin position="136"/>
        <end position="182"/>
    </location>
</feature>
<reference evidence="2 3" key="1">
    <citation type="submission" date="2016-10" db="EMBL/GenBank/DDBJ databases">
        <authorList>
            <person name="de Groot N.N."/>
        </authorList>
    </citation>
    <scope>NUCLEOTIDE SEQUENCE [LARGE SCALE GENOMIC DNA]</scope>
    <source>
        <strain evidence="2 3">ATCC 35958</strain>
    </source>
</reference>
<sequence length="364" mass="38738">MTEMFSIARASLRMARAAWGVDMPSGAKLVLLCIIHHYNDARGVAFPSLARLARLCGLHKRTVQGHIALLVTRGVLQVDKSPGFSTNVYRIHEAALAPPPSATEIPAQEMANLPPKVVLAAPRGGDFSGQWAEITTQNGSNEPQQKKTTEPPATPCPAPPAAAPMPQEPSSSSSTLFLQSLQSPADQAALQAWQQVRRAKGRPALPNALQCQQLLHHAATLGQPMGWVVQVMVLNDWASFDPAWLHNQRPPPRLPTIVEAPPRPDAPPPPALRPKAAEAPAVTAEQVAQAKARMAELLKQWRGPEPAYAPITPCGVPWADQIIASAMRGEPVSHAALHCACAAAKVPVQAVRAAAIKKPALEGG</sequence>
<name>A0A1H9RW28_9BURK</name>
<dbReference type="Gene3D" id="1.10.10.10">
    <property type="entry name" value="Winged helix-like DNA-binding domain superfamily/Winged helix DNA-binding domain"/>
    <property type="match status" value="1"/>
</dbReference>